<evidence type="ECO:0000313" key="2">
    <source>
        <dbReference type="EnsemblPlants" id="TraesCS3B02G242200.1.cds1"/>
    </source>
</evidence>
<dbReference type="OMA" id="NIAPWHE"/>
<feature type="region of interest" description="Disordered" evidence="1">
    <location>
        <begin position="1"/>
        <end position="22"/>
    </location>
</feature>
<feature type="region of interest" description="Disordered" evidence="1">
    <location>
        <begin position="234"/>
        <end position="271"/>
    </location>
</feature>
<reference evidence="2" key="1">
    <citation type="submission" date="2018-08" db="EMBL/GenBank/DDBJ databases">
        <authorList>
            <person name="Rossello M."/>
        </authorList>
    </citation>
    <scope>NUCLEOTIDE SEQUENCE [LARGE SCALE GENOMIC DNA]</scope>
    <source>
        <strain evidence="2">cv. Chinese Spring</strain>
    </source>
</reference>
<dbReference type="PANTHER" id="PTHR33087:SF49">
    <property type="entry name" value="DUF4283 DOMAIN-CONTAINING PROTEIN"/>
    <property type="match status" value="1"/>
</dbReference>
<accession>A0A3B6FQX2</accession>
<dbReference type="Gramene" id="TraesCS3B03G0632000.1">
    <property type="protein sequence ID" value="TraesCS3B03G0632000.1.CDS1"/>
    <property type="gene ID" value="TraesCS3B03G0632000"/>
</dbReference>
<dbReference type="Gramene" id="TraesCS3B02G242200.1">
    <property type="protein sequence ID" value="TraesCS3B02G242200.1.cds1"/>
    <property type="gene ID" value="TraesCS3B02G242200"/>
</dbReference>
<sequence length="271" mass="29864">MASSGRVSLVDPPRRPRSSNKVVVSSPAMDHAVFVLCHHAVTLTAVGGKGAANPLSVGKAIEDQVRVSPHLMRVTEHDPEDFFVHFDLSALRDNAVARGFIMVDGVRFNIAPWHEDDRAALLKLSLHIRVVIEKLPMQFWSLEGAEEALGDVCLIDRLDSRTYERGHTKMFACWVWVWDVAHIPTKRTLWVTKRGAGRVVEMLGYSPSDRKVPPPPNAKRYDLLLHVDRIEDCAPSYSPRSSHSSQSGLPSSDSDDGAPYPTPTLASSTGA</sequence>
<evidence type="ECO:0000256" key="1">
    <source>
        <dbReference type="SAM" id="MobiDB-lite"/>
    </source>
</evidence>
<evidence type="ECO:0008006" key="4">
    <source>
        <dbReference type="Google" id="ProtNLM"/>
    </source>
</evidence>
<dbReference type="PANTHER" id="PTHR33087">
    <property type="entry name" value="OS07G0539200 PROTEIN"/>
    <property type="match status" value="1"/>
</dbReference>
<dbReference type="OrthoDB" id="693750at2759"/>
<dbReference type="AlphaFoldDB" id="A0A3B6FQX2"/>
<evidence type="ECO:0000313" key="3">
    <source>
        <dbReference type="Proteomes" id="UP000019116"/>
    </source>
</evidence>
<dbReference type="Proteomes" id="UP000019116">
    <property type="component" value="Chromosome 3B"/>
</dbReference>
<keyword evidence="3" id="KW-1185">Reference proteome</keyword>
<proteinExistence type="predicted"/>
<reference evidence="2" key="2">
    <citation type="submission" date="2018-10" db="UniProtKB">
        <authorList>
            <consortium name="EnsemblPlants"/>
        </authorList>
    </citation>
    <scope>IDENTIFICATION</scope>
</reference>
<organism evidence="2">
    <name type="scientific">Triticum aestivum</name>
    <name type="common">Wheat</name>
    <dbReference type="NCBI Taxonomy" id="4565"/>
    <lineage>
        <taxon>Eukaryota</taxon>
        <taxon>Viridiplantae</taxon>
        <taxon>Streptophyta</taxon>
        <taxon>Embryophyta</taxon>
        <taxon>Tracheophyta</taxon>
        <taxon>Spermatophyta</taxon>
        <taxon>Magnoliopsida</taxon>
        <taxon>Liliopsida</taxon>
        <taxon>Poales</taxon>
        <taxon>Poaceae</taxon>
        <taxon>BOP clade</taxon>
        <taxon>Pooideae</taxon>
        <taxon>Triticodae</taxon>
        <taxon>Triticeae</taxon>
        <taxon>Triticinae</taxon>
        <taxon>Triticum</taxon>
    </lineage>
</organism>
<feature type="compositionally biased region" description="Low complexity" evidence="1">
    <location>
        <begin position="235"/>
        <end position="252"/>
    </location>
</feature>
<dbReference type="EnsemblPlants" id="TraesCS3B02G242200.1">
    <property type="protein sequence ID" value="TraesCS3B02G242200.1.cds1"/>
    <property type="gene ID" value="TraesCS3B02G242200"/>
</dbReference>
<dbReference type="InterPro" id="IPR053253">
    <property type="entry name" value="Sex_diff_modulator"/>
</dbReference>
<name>A0A3B6FQX2_WHEAT</name>
<protein>
    <recommendedName>
        <fullName evidence="4">DUF4283 domain-containing protein</fullName>
    </recommendedName>
</protein>